<evidence type="ECO:0000256" key="6">
    <source>
        <dbReference type="ARBA" id="ARBA00022989"/>
    </source>
</evidence>
<dbReference type="SUPFAM" id="SSF57850">
    <property type="entry name" value="RING/U-box"/>
    <property type="match status" value="1"/>
</dbReference>
<keyword evidence="6" id="KW-1133">Transmembrane helix</keyword>
<feature type="coiled-coil region" evidence="9">
    <location>
        <begin position="236"/>
        <end position="263"/>
    </location>
</feature>
<feature type="region of interest" description="Disordered" evidence="10">
    <location>
        <begin position="299"/>
        <end position="320"/>
    </location>
</feature>
<evidence type="ECO:0000256" key="4">
    <source>
        <dbReference type="ARBA" id="ARBA00022771"/>
    </source>
</evidence>
<keyword evidence="4 8" id="KW-0863">Zinc-finger</keyword>
<dbReference type="GO" id="GO:0016020">
    <property type="term" value="C:membrane"/>
    <property type="evidence" value="ECO:0007669"/>
    <property type="project" value="UniProtKB-SubCell"/>
</dbReference>
<feature type="compositionally biased region" description="Basic and acidic residues" evidence="10">
    <location>
        <begin position="13"/>
        <end position="33"/>
    </location>
</feature>
<dbReference type="CDD" id="cd16454">
    <property type="entry name" value="RING-H2_PA-TM-RING"/>
    <property type="match status" value="1"/>
</dbReference>
<evidence type="ECO:0000313" key="12">
    <source>
        <dbReference type="EMBL" id="KRX09850.1"/>
    </source>
</evidence>
<keyword evidence="13" id="KW-1185">Reference proteome</keyword>
<dbReference type="Gene3D" id="3.30.40.10">
    <property type="entry name" value="Zinc/RING finger domain, C3HC4 (zinc finger)"/>
    <property type="match status" value="1"/>
</dbReference>
<evidence type="ECO:0000313" key="13">
    <source>
        <dbReference type="Proteomes" id="UP000054937"/>
    </source>
</evidence>
<organism evidence="12 13">
    <name type="scientific">Pseudocohnilembus persalinus</name>
    <name type="common">Ciliate</name>
    <dbReference type="NCBI Taxonomy" id="266149"/>
    <lineage>
        <taxon>Eukaryota</taxon>
        <taxon>Sar</taxon>
        <taxon>Alveolata</taxon>
        <taxon>Ciliophora</taxon>
        <taxon>Intramacronucleata</taxon>
        <taxon>Oligohymenophorea</taxon>
        <taxon>Scuticociliatia</taxon>
        <taxon>Philasterida</taxon>
        <taxon>Pseudocohnilembidae</taxon>
        <taxon>Pseudocohnilembus</taxon>
    </lineage>
</organism>
<comment type="caution">
    <text evidence="12">The sequence shown here is derived from an EMBL/GenBank/DDBJ whole genome shotgun (WGS) entry which is preliminary data.</text>
</comment>
<dbReference type="OMA" id="NEICGEN"/>
<keyword evidence="7" id="KW-0472">Membrane</keyword>
<dbReference type="Proteomes" id="UP000054937">
    <property type="component" value="Unassembled WGS sequence"/>
</dbReference>
<keyword evidence="9" id="KW-0175">Coiled coil</keyword>
<evidence type="ECO:0000256" key="3">
    <source>
        <dbReference type="ARBA" id="ARBA00022723"/>
    </source>
</evidence>
<evidence type="ECO:0000256" key="2">
    <source>
        <dbReference type="ARBA" id="ARBA00022692"/>
    </source>
</evidence>
<accession>A0A0V0R681</accession>
<dbReference type="InterPro" id="IPR001841">
    <property type="entry name" value="Znf_RING"/>
</dbReference>
<dbReference type="OrthoDB" id="292812at2759"/>
<feature type="region of interest" description="Disordered" evidence="10">
    <location>
        <begin position="562"/>
        <end position="590"/>
    </location>
</feature>
<evidence type="ECO:0000259" key="11">
    <source>
        <dbReference type="PROSITE" id="PS50089"/>
    </source>
</evidence>
<name>A0A0V0R681_PSEPJ</name>
<keyword evidence="2" id="KW-0812">Transmembrane</keyword>
<dbReference type="GO" id="GO:0008270">
    <property type="term" value="F:zinc ion binding"/>
    <property type="evidence" value="ECO:0007669"/>
    <property type="project" value="UniProtKB-KW"/>
</dbReference>
<dbReference type="InterPro" id="IPR013083">
    <property type="entry name" value="Znf_RING/FYVE/PHD"/>
</dbReference>
<keyword evidence="5" id="KW-0862">Zinc</keyword>
<evidence type="ECO:0000256" key="5">
    <source>
        <dbReference type="ARBA" id="ARBA00022833"/>
    </source>
</evidence>
<sequence length="755" mass="90612">MNNFRNSTMSTKDNSKETLGKNNEKNENSDNDKYITNFDDSLQEALNQIDKKEQIEDEQEKQRIDLIIQEQKLKNLENLQKFNNKNESEDTKIQDKNKNQLNLSQNSQNNQNDNSGNQEDIQEYIDKIYRNIERLNNNYKELEQQLTSSQNQQQKNQIAQALHPDEIEEEFKNDENDLNQDKKLKEHIKKYKNSNNYQNIYNLDNYHEFQQEQLQREKDIDNFLESQELLKQLHLKNRQYKQNKDLNEQFQKLDEELEKNLGSFEMEEQKSNIEKKSQILNSSYDPLNDSLMNRINEILEKKQDNNNEESKQNSDYINKEKKKNTYYNNINIRQNLDRFDNLNDTFDLLEKQKESCTNQIKHDYLPYNHHQIQDNEKYCIQDSFDSFQSRYKDKDEKEKTKKNNLNQNNIDNINYKDSDLKSNIDNSITTSQIIQFQDEEDNYSQNSIDNFISTPSQSSYSINNRQLADEFPDYENLTTSQQNEYLFQNNQEYSFINEICGENQNYNNVISNINLNGEENLNNSYYINQNQQLLQDENNINNNLHYNNDQNLSQNQYNSFEQDYNDDEDEEEEDEDDEENIENWGDEIEDSMDTNEQQEYYLMSLSQYQELSQNFLLNLEQQHQLNQIKGLTQEEIDQIELIQYKQNIQSGNDEKLKNEKQENQEKKQFIQCSICFDDYEENQFVRILECQHNFHKECVDDWLKQKSNCPLCRKDIAIKNVKGNKINEENDFISNTNNLQNIVEEQENNLSQEQE</sequence>
<evidence type="ECO:0000256" key="8">
    <source>
        <dbReference type="PROSITE-ProRule" id="PRU00175"/>
    </source>
</evidence>
<dbReference type="PROSITE" id="PS50089">
    <property type="entry name" value="ZF_RING_2"/>
    <property type="match status" value="1"/>
</dbReference>
<feature type="domain" description="RING-type" evidence="11">
    <location>
        <begin position="672"/>
        <end position="713"/>
    </location>
</feature>
<evidence type="ECO:0000256" key="7">
    <source>
        <dbReference type="ARBA" id="ARBA00023136"/>
    </source>
</evidence>
<comment type="subcellular location">
    <subcellularLocation>
        <location evidence="1">Membrane</location>
    </subcellularLocation>
</comment>
<dbReference type="InParanoid" id="A0A0V0R681"/>
<proteinExistence type="predicted"/>
<protein>
    <recommendedName>
        <fullName evidence="11">RING-type domain-containing protein</fullName>
    </recommendedName>
</protein>
<feature type="compositionally biased region" description="Acidic residues" evidence="10">
    <location>
        <begin position="563"/>
        <end position="590"/>
    </location>
</feature>
<feature type="coiled-coil region" evidence="9">
    <location>
        <begin position="42"/>
        <end position="152"/>
    </location>
</feature>
<feature type="compositionally biased region" description="Polar residues" evidence="10">
    <location>
        <begin position="1"/>
        <end position="12"/>
    </location>
</feature>
<dbReference type="AlphaFoldDB" id="A0A0V0R681"/>
<dbReference type="EMBL" id="LDAU01000044">
    <property type="protein sequence ID" value="KRX09850.1"/>
    <property type="molecule type" value="Genomic_DNA"/>
</dbReference>
<dbReference type="PANTHER" id="PTHR46539">
    <property type="entry name" value="E3 UBIQUITIN-PROTEIN LIGASE ATL42"/>
    <property type="match status" value="1"/>
</dbReference>
<dbReference type="SMART" id="SM00184">
    <property type="entry name" value="RING"/>
    <property type="match status" value="1"/>
</dbReference>
<evidence type="ECO:0000256" key="10">
    <source>
        <dbReference type="SAM" id="MobiDB-lite"/>
    </source>
</evidence>
<evidence type="ECO:0000256" key="9">
    <source>
        <dbReference type="SAM" id="Coils"/>
    </source>
</evidence>
<feature type="region of interest" description="Disordered" evidence="10">
    <location>
        <begin position="1"/>
        <end position="35"/>
    </location>
</feature>
<dbReference type="Pfam" id="PF13639">
    <property type="entry name" value="zf-RING_2"/>
    <property type="match status" value="1"/>
</dbReference>
<reference evidence="12 13" key="1">
    <citation type="journal article" date="2015" name="Sci. Rep.">
        <title>Genome of the facultative scuticociliatosis pathogen Pseudocohnilembus persalinus provides insight into its virulence through horizontal gene transfer.</title>
        <authorList>
            <person name="Xiong J."/>
            <person name="Wang G."/>
            <person name="Cheng J."/>
            <person name="Tian M."/>
            <person name="Pan X."/>
            <person name="Warren A."/>
            <person name="Jiang C."/>
            <person name="Yuan D."/>
            <person name="Miao W."/>
        </authorList>
    </citation>
    <scope>NUCLEOTIDE SEQUENCE [LARGE SCALE GENOMIC DNA]</scope>
    <source>
        <strain evidence="12">36N120E</strain>
    </source>
</reference>
<gene>
    <name evidence="12" type="ORF">PPERSA_02722</name>
</gene>
<dbReference type="PANTHER" id="PTHR46539:SF1">
    <property type="entry name" value="E3 UBIQUITIN-PROTEIN LIGASE ATL42"/>
    <property type="match status" value="1"/>
</dbReference>
<feature type="compositionally biased region" description="Basic and acidic residues" evidence="10">
    <location>
        <begin position="299"/>
        <end position="312"/>
    </location>
</feature>
<evidence type="ECO:0000256" key="1">
    <source>
        <dbReference type="ARBA" id="ARBA00004370"/>
    </source>
</evidence>
<keyword evidence="3" id="KW-0479">Metal-binding</keyword>